<dbReference type="PROSITE" id="PS51123">
    <property type="entry name" value="OMPA_2"/>
    <property type="match status" value="1"/>
</dbReference>
<dbReference type="PANTHER" id="PTHR30329:SF21">
    <property type="entry name" value="LIPOPROTEIN YIAD-RELATED"/>
    <property type="match status" value="1"/>
</dbReference>
<dbReference type="CDD" id="cd07185">
    <property type="entry name" value="OmpA_C-like"/>
    <property type="match status" value="1"/>
</dbReference>
<protein>
    <submittedName>
        <fullName evidence="6">OmpA family protein</fullName>
    </submittedName>
</protein>
<dbReference type="Proteomes" id="UP000629596">
    <property type="component" value="Unassembled WGS sequence"/>
</dbReference>
<dbReference type="InterPro" id="IPR050330">
    <property type="entry name" value="Bact_OuterMem_StrucFunc"/>
</dbReference>
<dbReference type="Gene3D" id="3.30.1330.60">
    <property type="entry name" value="OmpA-like domain"/>
    <property type="match status" value="1"/>
</dbReference>
<keyword evidence="7" id="KW-1185">Reference proteome</keyword>
<dbReference type="Pfam" id="PF00691">
    <property type="entry name" value="OmpA"/>
    <property type="match status" value="1"/>
</dbReference>
<dbReference type="RefSeq" id="WP_167451717.1">
    <property type="nucleotide sequence ID" value="NZ_JACRTI010000054.1"/>
</dbReference>
<keyword evidence="4" id="KW-0732">Signal</keyword>
<name>A0ABR7P4M4_9BACT</name>
<comment type="caution">
    <text evidence="6">The sequence shown here is derived from an EMBL/GenBank/DDBJ whole genome shotgun (WGS) entry which is preliminary data.</text>
</comment>
<sequence length="387" mass="44055">MNKIIISMALLSVMQFSYAQEKEGYSTEPAHSATFLKNGFWDNWFIGAGAGANIYFGDNNKDADFFNRFTVTPEFQIGKWISPYLGTRIKAAGLTNLHTFNDNATIMSRNRYASFQANLMWSITDYFMKYSSDRVYQLVPYVGFGWAFGWDYKNQPEYSMGHVRDNSMTLNAGLINNFRLSNRVTLSIEFAATTLKSEFNQVKTSGNYDILGTASAGLIFNLGKDATFSEAELRNPLEIDALNSRINELYEQNQVLAQRPVSCPECPPTEVITEKIVETNPLINNVVLFKINQTKVDPYQGVNIYNIAQYLKDNPQLKVKVIGYTDKKTGTAKINEKLSAERAQNVARILIDEYNISRDRVIVEWVGDREPPFDKPEWNRAVILYVE</sequence>
<dbReference type="InterPro" id="IPR036737">
    <property type="entry name" value="OmpA-like_sf"/>
</dbReference>
<feature type="signal peptide" evidence="4">
    <location>
        <begin position="1"/>
        <end position="19"/>
    </location>
</feature>
<evidence type="ECO:0000256" key="1">
    <source>
        <dbReference type="ARBA" id="ARBA00004370"/>
    </source>
</evidence>
<dbReference type="InterPro" id="IPR006665">
    <property type="entry name" value="OmpA-like"/>
</dbReference>
<reference evidence="6 7" key="1">
    <citation type="submission" date="2020-08" db="EMBL/GenBank/DDBJ databases">
        <title>Genome public.</title>
        <authorList>
            <person name="Liu C."/>
            <person name="Sun Q."/>
        </authorList>
    </citation>
    <scope>NUCLEOTIDE SEQUENCE [LARGE SCALE GENOMIC DNA]</scope>
    <source>
        <strain evidence="6 7">426_9</strain>
    </source>
</reference>
<evidence type="ECO:0000256" key="3">
    <source>
        <dbReference type="PROSITE-ProRule" id="PRU00473"/>
    </source>
</evidence>
<evidence type="ECO:0000313" key="6">
    <source>
        <dbReference type="EMBL" id="MBC8603322.1"/>
    </source>
</evidence>
<accession>A0ABR7P4M4</accession>
<dbReference type="SUPFAM" id="SSF103088">
    <property type="entry name" value="OmpA-like"/>
    <property type="match status" value="1"/>
</dbReference>
<evidence type="ECO:0000256" key="4">
    <source>
        <dbReference type="SAM" id="SignalP"/>
    </source>
</evidence>
<dbReference type="PANTHER" id="PTHR30329">
    <property type="entry name" value="STATOR ELEMENT OF FLAGELLAR MOTOR COMPLEX"/>
    <property type="match status" value="1"/>
</dbReference>
<feature type="domain" description="OmpA-like" evidence="5">
    <location>
        <begin position="276"/>
        <end position="387"/>
    </location>
</feature>
<evidence type="ECO:0000259" key="5">
    <source>
        <dbReference type="PROSITE" id="PS51123"/>
    </source>
</evidence>
<organism evidence="6 7">
    <name type="scientific">Parabacteroides acidifaciens</name>
    <dbReference type="NCBI Taxonomy" id="2290935"/>
    <lineage>
        <taxon>Bacteria</taxon>
        <taxon>Pseudomonadati</taxon>
        <taxon>Bacteroidota</taxon>
        <taxon>Bacteroidia</taxon>
        <taxon>Bacteroidales</taxon>
        <taxon>Tannerellaceae</taxon>
        <taxon>Parabacteroides</taxon>
    </lineage>
</organism>
<proteinExistence type="predicted"/>
<gene>
    <name evidence="6" type="ORF">H8784_16535</name>
</gene>
<dbReference type="InterPro" id="IPR006690">
    <property type="entry name" value="OMPA-like_CS"/>
</dbReference>
<evidence type="ECO:0000256" key="2">
    <source>
        <dbReference type="ARBA" id="ARBA00023136"/>
    </source>
</evidence>
<feature type="chain" id="PRO_5047211409" evidence="4">
    <location>
        <begin position="20"/>
        <end position="387"/>
    </location>
</feature>
<keyword evidence="2 3" id="KW-0472">Membrane</keyword>
<comment type="subcellular location">
    <subcellularLocation>
        <location evidence="1">Membrane</location>
    </subcellularLocation>
</comment>
<dbReference type="PROSITE" id="PS01068">
    <property type="entry name" value="OMPA_1"/>
    <property type="match status" value="1"/>
</dbReference>
<evidence type="ECO:0000313" key="7">
    <source>
        <dbReference type="Proteomes" id="UP000629596"/>
    </source>
</evidence>
<dbReference type="EMBL" id="JACRTI010000054">
    <property type="protein sequence ID" value="MBC8603322.1"/>
    <property type="molecule type" value="Genomic_DNA"/>
</dbReference>